<name>A0A177A3Q4_9PEZI</name>
<evidence type="ECO:0000256" key="1">
    <source>
        <dbReference type="ARBA" id="ARBA00006545"/>
    </source>
</evidence>
<feature type="domain" description="Vacuolar protein sorting-associated protein 13 VPS13 adaptor binding" evidence="8">
    <location>
        <begin position="1978"/>
        <end position="2555"/>
    </location>
</feature>
<dbReference type="GO" id="GO:0045324">
    <property type="term" value="P:late endosome to vacuole transport"/>
    <property type="evidence" value="ECO:0007669"/>
    <property type="project" value="UniProtKB-UniRule"/>
</dbReference>
<dbReference type="RefSeq" id="XP_024321390.1">
    <property type="nucleotide sequence ID" value="XM_024471036.1"/>
</dbReference>
<feature type="region of interest" description="Disordered" evidence="5">
    <location>
        <begin position="843"/>
        <end position="872"/>
    </location>
</feature>
<dbReference type="InterPro" id="IPR026854">
    <property type="entry name" value="VPS13_N"/>
</dbReference>
<feature type="compositionally biased region" description="Acidic residues" evidence="5">
    <location>
        <begin position="1579"/>
        <end position="1590"/>
    </location>
</feature>
<dbReference type="InterPro" id="IPR009543">
    <property type="entry name" value="VPS13_VAB"/>
</dbReference>
<gene>
    <name evidence="10" type="ORF">VC83_07466</name>
</gene>
<evidence type="ECO:0000313" key="10">
    <source>
        <dbReference type="EMBL" id="OAF56092.1"/>
    </source>
</evidence>
<proteinExistence type="inferred from homology"/>
<dbReference type="GO" id="GO:0045053">
    <property type="term" value="P:protein retention in Golgi apparatus"/>
    <property type="evidence" value="ECO:0007669"/>
    <property type="project" value="UniProtKB-UniRule"/>
</dbReference>
<feature type="region of interest" description="Disordered" evidence="5">
    <location>
        <begin position="1061"/>
        <end position="1086"/>
    </location>
</feature>
<dbReference type="InterPro" id="IPR026847">
    <property type="entry name" value="VPS13"/>
</dbReference>
<keyword evidence="2 4" id="KW-0813">Transport</keyword>
<evidence type="ECO:0000256" key="4">
    <source>
        <dbReference type="PIRNR" id="PIRNR037235"/>
    </source>
</evidence>
<dbReference type="GeneID" id="36290511"/>
<dbReference type="PANTHER" id="PTHR16166">
    <property type="entry name" value="VACUOLAR PROTEIN SORTING-ASSOCIATED PROTEIN VPS13"/>
    <property type="match status" value="1"/>
</dbReference>
<dbReference type="EMBL" id="KV441405">
    <property type="protein sequence ID" value="OAF56092.1"/>
    <property type="molecule type" value="Genomic_DNA"/>
</dbReference>
<feature type="domain" description="Intermembrane lipid transfer protein VPS13-like C-terminal" evidence="9">
    <location>
        <begin position="3078"/>
        <end position="3183"/>
    </location>
</feature>
<dbReference type="PANTHER" id="PTHR16166:SF93">
    <property type="entry name" value="INTERMEMBRANE LIPID TRANSFER PROTEIN VPS13"/>
    <property type="match status" value="1"/>
</dbReference>
<feature type="compositionally biased region" description="Polar residues" evidence="5">
    <location>
        <begin position="1606"/>
        <end position="1618"/>
    </location>
</feature>
<dbReference type="Pfam" id="PF25037">
    <property type="entry name" value="VPS13_C"/>
    <property type="match status" value="1"/>
</dbReference>
<feature type="region of interest" description="Disordered" evidence="5">
    <location>
        <begin position="1579"/>
        <end position="1618"/>
    </location>
</feature>
<dbReference type="PIRSF" id="PIRSF037235">
    <property type="entry name" value="VPS13_fungi"/>
    <property type="match status" value="1"/>
</dbReference>
<evidence type="ECO:0000256" key="3">
    <source>
        <dbReference type="ARBA" id="ARBA00023055"/>
    </source>
</evidence>
<dbReference type="eggNOG" id="KOG1809">
    <property type="taxonomic scope" value="Eukaryota"/>
</dbReference>
<evidence type="ECO:0000259" key="6">
    <source>
        <dbReference type="Pfam" id="PF12624"/>
    </source>
</evidence>
<dbReference type="InterPro" id="IPR017148">
    <property type="entry name" value="VPS13_fungi"/>
</dbReference>
<dbReference type="Pfam" id="PF12624">
    <property type="entry name" value="VPS13_N"/>
    <property type="match status" value="1"/>
</dbReference>
<sequence length="3209" mass="360199">MLEGLVAGLLNRFLGMYIRNFDPGQLKVGIWSGDVKLHNLELRREALDQLKLPINVVEGHLGALTLTIPWSNLRGQPVKVFIEDVYLLAAPKEDAEYDEEEEERRRQAVKMEKLDSADILKERNDEGLSQEEQKKSQSFTESLVSAIVNNLQITVKNIHVRYEDSISAPGHPFALGVTLEGFSAVSTDGKWNPTYIQNSVGVGHKLATLEALAVYFNTDTKLMGTGREAQVPQDAEVLSHEEMMEQFSKLIVKGEQSDNTEHQFILKPVSGRAKIEMDTSGEITRPKIKAGLLFDEIGLVLDDDQYRDALMMVDLFHYFLRHQEYKKLQPKGVTPKEDPRAWLRFAADAVLSKIHERNRRWSWDYFRERRDDRIRYIELFKKKRGDQPMTPDETKDLNNLEWKLSYEDLRFWRSLARNQLKKENIGVKKATPPKPQGWVAWAWGSKPEETEEDETTTMTEEQREELYKAIDWDEKNAIAASVDLPRETVKLQIEADLKLGSFTLKRDSHNTAVEVLSLFFDSFSAKILQRPDSFLADVSLGGLRLNDGTTANSFYPQIIRVKDSPSTDDDTSLTKFEPESVVEPFFQFQFEQHPLDESADLAVTAKLKSMEIIYNPNFIVEIVKFFKPPERHMDSIYALMDTAGATVESIRQQTRAGLEFALEEHKTINAKLDLQAPLIIVPENIESERTTCLIVDAGHISVNSDLVDKETMRGIQSKHNQTYTEDDLKRLEGLMYDKFQLKLKATQVLIGPSVEETRARLGDTGDKAFHVVDRINVEFTLQLSIVPKTPNIPKIRISGHLPVLHASASDAKWKSFMRLVNVAIPKFEDEQEVLDKAIEPARNSAATKDVERPRAQSSLSQRRKSHRQSTSFPFAAQQAVVIEESDIDEDEDFVFQDASIGQTDEDLKLAQRTFELSFSIGRLQGSLYRSDPNGKKPDQLLVELVADHFSVDVTVRPFDITAEVALQSLSLDDHVEKDPLPEFKRLVSSGDGAEGGDKEKALVQVKYARIRRESPEFMTKYSGIETNLDIAISTINLIVTRRTLLTLLDFILITFTNPEGNDSNQKTAIESEDESEEDEVVATPQNPAEPEKIRIQISLKKVSLVLNNDGIRLATLSLMAGDLGLFLMGQTMRIGGKLGNLSLLDDIDQGAPPEMRELVSIQSQDLADFSYETFDPNNKETYPGYDSSFGLQAGSVKVNFISEPFRKILNFLVKFGKMQAIFNAARQAAANQASQIQQNANKIHFNITVKTPIIVFPRVMESGIPRRDVITAYLGEIYAQNKFVPLDDSAYSPIGMKISAGIRNIRLTSDFHYGEDRSEELELIDQVDLGFAITYAEHLQGVKRPDLEIIGHMTELNLRITQVQFRFLLELARTIPAAFAADEDAIEQETIDELPNRLTQHADADHGFASNDNDSKKSVDLGPELNIDSESWVKLDFAFKVPSVGLEMIRAEENEPIEDRQAASLSKFSLDDTMVKLSMATDGSLESELTIQSSTIQDSRSGETNRYMKVMTSLNKDVQQFMASVTISGGKERNVIAMAAIDSPRVILALDHLFAIQSWLTHGFAIDEPAISDIVQDTMEESNENSEAETEVSSRHISQRPKSEKQASSGKKTPQIQDNNEMTVSFRVNIVDAQIILIANPISTSSEAIVLGTKQILMSKQHALTLQVSEMGMFLCRMDRFEDTRLRILDDFNLSMSMDTSQPQVSSIHIDIQPLILRLSLRDILLAVQIFGKASELSGGEAKPQESPSAKKANQLKGRPNSSLKQGTASGRAASTLAKQPKTIGSASQGQLDGDASSAVTKAGPPKREELTATLEGFRVVLLGDVHELPILDLSVNNFTATAKDWSSDLSAGTTIDMFVNVYNFSKSSWEPLIEPWQLGFRMSRKQNPPSMAFELSSKKMMELTITSATIALASHSATFLRSDDDVLSKPRGVDTPYRIKNYTGFEMNVWAESDSIDEDAMSAKLQDGEEAPWLFENWEKMRENLSTDVKPAIVGVVLEGSSFQSIDKIPVNREGEFLYNLKPRVDNILHRLLVEVKLGEDNVKYITFRSPLLVENNTQIPVELGVFDAQEGHLLKIEKIPPGESKPAPVGAAYLKQLLVRPDQGFGYSWSTESLWWRDLLRHPTRTMTCKGESDSKTPPFYFQMNAVYDKSNPLCNIYPYMRIRLSAPIELENLLPYDFKYRIYDKNTKKDWTNFLRKGGLSPVHVVELSHLLLLSIDMQDTAFKASEFAIINSNDSDDFRKETTLVCKDNEGLPLNLQLHYYRIPDSGGAFRLTIYSPYIILNKTGLDINIKAKSLLQQARTAAGQKVVRDLLGDDEQKALPLMFAFSGDDQRNRVILKVGESNWSKPQSFDAIGSTIDVVLPSATQNTEIHVGISIENGDGKYKMTKVVTLAPRFVLKNRMSEEISAREPGSSELMTLKRGELKALHFLQKSAVKQLCLCFPGLNNQWSSPFTISDLGTTHVKLAKVGQRQKLVRLEVLMEDATIFLHLSIETKNWPYSMRNESDMEFMFWQANPNIDEEDMEDRSGWRPIRYRLPPRSIMPYAWDYPAAKLKELIISANAKDRHIKLAEIGNLIPMKVPAAKHSREQKIIDLNVAADGPTQTLILSNYKPSKSMYKQRSPTESASSATEGFEVKDQDTDVTFRAQLKLAGFGISLVNSQLSELAYITFRDLTLRYSESPLYQTVSASIKWIQIDNQLYGGIFPMIIYPSVVPRQHAETEAHPSLHAQITRVKDDSYGVLYFKYATLLLQQMTLEIDEDFVYALLDFSKVPGASWSETHEGTLCDDSLDIPEPKQLQQGQDIYFELLNIQPMQLDLSFVRTERVNVEDKTSSRNPLMFFLNVLTMAIGNINDAPVRFNALMLENARVSAAVLTQNISAHYSQEALYQVHKILGSADFLGNPVGLFNNLSSGVADIFYEPYQGFIMSDKPEQLGIGIAKGATSFVKKSVFGVSDSFSKVTGSISKGLVAATMDKQFQDRRRMTRSRNRPKHALYGVTAGANSFVSSLASGVGGLARKPLEGAEQEGFAGFFKGVGKGVLGLATKPAIGVFDLASNVSEGIRNTTTVFDGEGLERVRLTRFIPADGIVRPYNQREALGQFWLKQLDSGKYFDEKYIAHLELPREDVVAMLTYSRIMLVRAKKLTSEWDVPLRDVQTISKERTGLSLTLRGGTNGPFLPVAEESSRNFLYQKIGVAVGEFNKKYKATE</sequence>
<protein>
    <recommendedName>
        <fullName evidence="4">Vacuolar protein sorting-associated protein</fullName>
    </recommendedName>
</protein>
<keyword evidence="3 4" id="KW-0445">Lipid transport</keyword>
<accession>A0A177A3Q4</accession>
<dbReference type="GO" id="GO:0006623">
    <property type="term" value="P:protein targeting to vacuole"/>
    <property type="evidence" value="ECO:0007669"/>
    <property type="project" value="TreeGrafter"/>
</dbReference>
<dbReference type="GO" id="GO:0005794">
    <property type="term" value="C:Golgi apparatus"/>
    <property type="evidence" value="ECO:0007669"/>
    <property type="project" value="UniProtKB-UniRule"/>
</dbReference>
<dbReference type="GO" id="GO:0007005">
    <property type="term" value="P:mitochondrion organization"/>
    <property type="evidence" value="ECO:0007669"/>
    <property type="project" value="TreeGrafter"/>
</dbReference>
<comment type="function">
    <text evidence="4">Mediates the transfer of lipids between membranes at organelle contact sites. May play a role in mitochondrial lipid homeostasis.</text>
</comment>
<comment type="similarity">
    <text evidence="1 4">Belongs to the VPS13 family.</text>
</comment>
<evidence type="ECO:0000259" key="7">
    <source>
        <dbReference type="Pfam" id="PF25033"/>
    </source>
</evidence>
<dbReference type="VEuPathDB" id="FungiDB:GMDG_02161"/>
<dbReference type="GO" id="GO:0006869">
    <property type="term" value="P:lipid transport"/>
    <property type="evidence" value="ECO:0007669"/>
    <property type="project" value="UniProtKB-KW"/>
</dbReference>
<dbReference type="Pfam" id="PF25036">
    <property type="entry name" value="VPS13_VAB"/>
    <property type="match status" value="1"/>
</dbReference>
<reference evidence="10" key="1">
    <citation type="submission" date="2016-03" db="EMBL/GenBank/DDBJ databases">
        <title>Updated assembly of Pseudogymnoascus destructans, the fungus causing white-nose syndrome of bats.</title>
        <authorList>
            <person name="Palmer J.M."/>
            <person name="Drees K.P."/>
            <person name="Foster J.T."/>
            <person name="Lindner D.L."/>
        </authorList>
    </citation>
    <scope>NUCLEOTIDE SEQUENCE [LARGE SCALE GENOMIC DNA]</scope>
    <source>
        <strain evidence="10">20631-21</strain>
    </source>
</reference>
<keyword evidence="4" id="KW-0333">Golgi apparatus</keyword>
<feature type="domain" description="VPS13-like middle region" evidence="7">
    <location>
        <begin position="1184"/>
        <end position="1921"/>
    </location>
</feature>
<feature type="domain" description="Chorein N-terminal" evidence="6">
    <location>
        <begin position="1"/>
        <end position="872"/>
    </location>
</feature>
<dbReference type="Proteomes" id="UP000077154">
    <property type="component" value="Unassembled WGS sequence"/>
</dbReference>
<evidence type="ECO:0000259" key="8">
    <source>
        <dbReference type="Pfam" id="PF25036"/>
    </source>
</evidence>
<feature type="compositionally biased region" description="Polar residues" evidence="5">
    <location>
        <begin position="1760"/>
        <end position="1769"/>
    </location>
</feature>
<organism evidence="10">
    <name type="scientific">Pseudogymnoascus destructans</name>
    <dbReference type="NCBI Taxonomy" id="655981"/>
    <lineage>
        <taxon>Eukaryota</taxon>
        <taxon>Fungi</taxon>
        <taxon>Dikarya</taxon>
        <taxon>Ascomycota</taxon>
        <taxon>Pezizomycotina</taxon>
        <taxon>Leotiomycetes</taxon>
        <taxon>Thelebolales</taxon>
        <taxon>Thelebolaceae</taxon>
        <taxon>Pseudogymnoascus</taxon>
    </lineage>
</organism>
<feature type="compositionally biased region" description="Acidic residues" evidence="5">
    <location>
        <begin position="1070"/>
        <end position="1080"/>
    </location>
</feature>
<evidence type="ECO:0000256" key="2">
    <source>
        <dbReference type="ARBA" id="ARBA00022448"/>
    </source>
</evidence>
<evidence type="ECO:0000259" key="9">
    <source>
        <dbReference type="Pfam" id="PF25037"/>
    </source>
</evidence>
<evidence type="ECO:0000256" key="5">
    <source>
        <dbReference type="SAM" id="MobiDB-lite"/>
    </source>
</evidence>
<dbReference type="InterPro" id="IPR056748">
    <property type="entry name" value="VPS13-like_C"/>
</dbReference>
<dbReference type="Pfam" id="PF25033">
    <property type="entry name" value="VPS13_M"/>
    <property type="match status" value="1"/>
</dbReference>
<feature type="region of interest" description="Disordered" evidence="5">
    <location>
        <begin position="1737"/>
        <end position="1808"/>
    </location>
</feature>
<dbReference type="InterPro" id="IPR056747">
    <property type="entry name" value="VPS13-like_M"/>
</dbReference>
<dbReference type="OrthoDB" id="428159at2759"/>